<dbReference type="Pfam" id="PF11306">
    <property type="entry name" value="DUF3108"/>
    <property type="match status" value="1"/>
</dbReference>
<dbReference type="HOGENOM" id="CLU_072063_0_0_5"/>
<gene>
    <name evidence="2" type="ORF">W911_01670</name>
</gene>
<sequence length="282" mass="30185">MYQSSRRVASCVAALGSAALAALSSLPASAQAVPATLSSASVDAGYRVTLNGFDLGTFSFKSNVSESAYTLHTNVELSALLGVFRWKGVTQVSGSVGNKRPSPADFRFDYESSVRNGSVIMGFDKSNVDHVTVLPVVREPADTVPLERKHLSNVLDPLSAILVLTHSDAETPCGRTVAIFDGKQRFNISLHEARKVTLAGDRGETATVCRVKYTPLSGYRANADTRHLAHTKDIEITFRMVPAAKLMVPQSVSVPTGAGTARIDLERISIQLPERGRVASVD</sequence>
<dbReference type="AlphaFoldDB" id="V5SIT5"/>
<feature type="signal peptide" evidence="1">
    <location>
        <begin position="1"/>
        <end position="30"/>
    </location>
</feature>
<keyword evidence="1" id="KW-0732">Signal</keyword>
<dbReference type="KEGG" id="hni:W911_01670"/>
<dbReference type="InterPro" id="IPR006311">
    <property type="entry name" value="TAT_signal"/>
</dbReference>
<dbReference type="RefSeq" id="WP_023785767.1">
    <property type="nucleotide sequence ID" value="NC_022997.1"/>
</dbReference>
<organism evidence="2 3">
    <name type="scientific">Hyphomicrobium nitrativorans NL23</name>
    <dbReference type="NCBI Taxonomy" id="1029756"/>
    <lineage>
        <taxon>Bacteria</taxon>
        <taxon>Pseudomonadati</taxon>
        <taxon>Pseudomonadota</taxon>
        <taxon>Alphaproteobacteria</taxon>
        <taxon>Hyphomicrobiales</taxon>
        <taxon>Hyphomicrobiaceae</taxon>
        <taxon>Hyphomicrobium</taxon>
    </lineage>
</organism>
<dbReference type="EMBL" id="CP006912">
    <property type="protein sequence ID" value="AHB49839.1"/>
    <property type="molecule type" value="Genomic_DNA"/>
</dbReference>
<proteinExistence type="predicted"/>
<accession>V5SIT5</accession>
<evidence type="ECO:0000313" key="3">
    <source>
        <dbReference type="Proteomes" id="UP000018542"/>
    </source>
</evidence>
<evidence type="ECO:0000256" key="1">
    <source>
        <dbReference type="SAM" id="SignalP"/>
    </source>
</evidence>
<reference evidence="2 3" key="1">
    <citation type="journal article" date="2014" name="Genome Announc.">
        <title>Complete Genome Sequence of Hyphomicrobium nitrativorans Strain NL23, a Denitrifying Bacterium Isolated from Biofilm of a Methanol-Fed Denitrification System Treating Seawater at the Montreal Biodome.</title>
        <authorList>
            <person name="Martineau C."/>
            <person name="Villeneuve C."/>
            <person name="Mauffrey F."/>
            <person name="Villemur R."/>
        </authorList>
    </citation>
    <scope>NUCLEOTIDE SEQUENCE [LARGE SCALE GENOMIC DNA]</scope>
    <source>
        <strain evidence="2">NL23</strain>
    </source>
</reference>
<dbReference type="OrthoDB" id="7630100at2"/>
<keyword evidence="3" id="KW-1185">Reference proteome</keyword>
<dbReference type="InterPro" id="IPR021457">
    <property type="entry name" value="DUF3108"/>
</dbReference>
<dbReference type="PATRIC" id="fig|1029756.8.peg.354"/>
<dbReference type="Proteomes" id="UP000018542">
    <property type="component" value="Chromosome"/>
</dbReference>
<feature type="chain" id="PRO_5004741649" evidence="1">
    <location>
        <begin position="31"/>
        <end position="282"/>
    </location>
</feature>
<evidence type="ECO:0000313" key="2">
    <source>
        <dbReference type="EMBL" id="AHB49839.1"/>
    </source>
</evidence>
<dbReference type="PROSITE" id="PS51318">
    <property type="entry name" value="TAT"/>
    <property type="match status" value="1"/>
</dbReference>
<name>V5SIT5_9HYPH</name>
<protein>
    <submittedName>
        <fullName evidence="2">Uncharacterized protein</fullName>
    </submittedName>
</protein>
<dbReference type="STRING" id="1029756.W911_01670"/>